<organism evidence="1">
    <name type="scientific">freshwater metagenome</name>
    <dbReference type="NCBI Taxonomy" id="449393"/>
    <lineage>
        <taxon>unclassified sequences</taxon>
        <taxon>metagenomes</taxon>
        <taxon>ecological metagenomes</taxon>
    </lineage>
</organism>
<gene>
    <name evidence="1" type="ORF">UFOPK2624_01545</name>
</gene>
<name>A0A6J6RHH2_9ZZZZ</name>
<reference evidence="1" key="1">
    <citation type="submission" date="2020-05" db="EMBL/GenBank/DDBJ databases">
        <authorList>
            <person name="Chiriac C."/>
            <person name="Salcher M."/>
            <person name="Ghai R."/>
            <person name="Kavagutti S V."/>
        </authorList>
    </citation>
    <scope>NUCLEOTIDE SEQUENCE</scope>
</reference>
<accession>A0A6J6RHH2</accession>
<sequence length="103" mass="11493">MGDLVEGWVEMVRAAPQKSPHFGVRVGTIEEHRAIIENIRDASTNDDDLRGRIEVLGVFPHDAPDAIATNMDQAFIWTNVIASGPLRLGQVIELQWHLNREPA</sequence>
<protein>
    <submittedName>
        <fullName evidence="1">Unannotated protein</fullName>
    </submittedName>
</protein>
<proteinExistence type="predicted"/>
<dbReference type="EMBL" id="CAEZXY010000088">
    <property type="protein sequence ID" value="CAB4718654.1"/>
    <property type="molecule type" value="Genomic_DNA"/>
</dbReference>
<evidence type="ECO:0000313" key="1">
    <source>
        <dbReference type="EMBL" id="CAB4718654.1"/>
    </source>
</evidence>
<dbReference type="AlphaFoldDB" id="A0A6J6RHH2"/>